<evidence type="ECO:0000313" key="3">
    <source>
        <dbReference type="Proteomes" id="UP000292209"/>
    </source>
</evidence>
<keyword evidence="3" id="KW-1185">Reference proteome</keyword>
<keyword evidence="1" id="KW-1133">Transmembrane helix</keyword>
<feature type="transmembrane region" description="Helical" evidence="1">
    <location>
        <begin position="12"/>
        <end position="33"/>
    </location>
</feature>
<sequence length="161" mass="18474">MVVNENLDLRGTMVMWAIILLEIPTLTLLTVLYFTGNLGEDGWKVILFVAVIMIAAFTLLMNLRLRLRIDPYGLAFQNPPFLNRWKKISIPEIQSIEVKKSDGMLEYGGVGVRFSRKTTAYLFYTDHILIVQTAKKKYVFSTKKPQEVEAIIQSWKVSQSD</sequence>
<dbReference type="OrthoDB" id="582675at2"/>
<gene>
    <name evidence="2" type="ORF">BC751_4006</name>
</gene>
<name>A0A4V2F727_9BACT</name>
<proteinExistence type="predicted"/>
<keyword evidence="1" id="KW-0472">Membrane</keyword>
<evidence type="ECO:0000256" key="1">
    <source>
        <dbReference type="SAM" id="Phobius"/>
    </source>
</evidence>
<dbReference type="Proteomes" id="UP000292209">
    <property type="component" value="Unassembled WGS sequence"/>
</dbReference>
<evidence type="ECO:0008006" key="4">
    <source>
        <dbReference type="Google" id="ProtNLM"/>
    </source>
</evidence>
<organism evidence="2 3">
    <name type="scientific">Cecembia calidifontis</name>
    <dbReference type="NCBI Taxonomy" id="1187080"/>
    <lineage>
        <taxon>Bacteria</taxon>
        <taxon>Pseudomonadati</taxon>
        <taxon>Bacteroidota</taxon>
        <taxon>Cytophagia</taxon>
        <taxon>Cytophagales</taxon>
        <taxon>Cyclobacteriaceae</taxon>
        <taxon>Cecembia</taxon>
    </lineage>
</organism>
<keyword evidence="1" id="KW-0812">Transmembrane</keyword>
<dbReference type="EMBL" id="SGXG01000001">
    <property type="protein sequence ID" value="RZS98359.1"/>
    <property type="molecule type" value="Genomic_DNA"/>
</dbReference>
<accession>A0A4V2F727</accession>
<dbReference type="AlphaFoldDB" id="A0A4V2F727"/>
<feature type="transmembrane region" description="Helical" evidence="1">
    <location>
        <begin position="45"/>
        <end position="63"/>
    </location>
</feature>
<protein>
    <recommendedName>
        <fullName evidence="4">PH (Pleckstrin Homology) domain-containing protein</fullName>
    </recommendedName>
</protein>
<comment type="caution">
    <text evidence="2">The sequence shown here is derived from an EMBL/GenBank/DDBJ whole genome shotgun (WGS) entry which is preliminary data.</text>
</comment>
<reference evidence="2 3" key="1">
    <citation type="submission" date="2019-02" db="EMBL/GenBank/DDBJ databases">
        <title>Genomic Encyclopedia of Archaeal and Bacterial Type Strains, Phase II (KMG-II): from individual species to whole genera.</title>
        <authorList>
            <person name="Goeker M."/>
        </authorList>
    </citation>
    <scope>NUCLEOTIDE SEQUENCE [LARGE SCALE GENOMIC DNA]</scope>
    <source>
        <strain evidence="2 3">DSM 21411</strain>
    </source>
</reference>
<evidence type="ECO:0000313" key="2">
    <source>
        <dbReference type="EMBL" id="RZS98359.1"/>
    </source>
</evidence>